<feature type="domain" description="FAD-binding" evidence="2">
    <location>
        <begin position="4"/>
        <end position="169"/>
    </location>
</feature>
<comment type="caution">
    <text evidence="3">The sequence shown here is derived from an EMBL/GenBank/DDBJ whole genome shotgun (WGS) entry which is preliminary data.</text>
</comment>
<feature type="domain" description="FAD-binding" evidence="2">
    <location>
        <begin position="286"/>
        <end position="358"/>
    </location>
</feature>
<dbReference type="Gene3D" id="3.50.50.60">
    <property type="entry name" value="FAD/NAD(P)-binding domain"/>
    <property type="match status" value="1"/>
</dbReference>
<gene>
    <name evidence="3" type="ORF">GCM10009801_50740</name>
</gene>
<dbReference type="InterPro" id="IPR053212">
    <property type="entry name" value="DHP_3-monooxygenase"/>
</dbReference>
<feature type="region of interest" description="Disordered" evidence="1">
    <location>
        <begin position="389"/>
        <end position="408"/>
    </location>
</feature>
<dbReference type="InterPro" id="IPR036188">
    <property type="entry name" value="FAD/NAD-bd_sf"/>
</dbReference>
<protein>
    <submittedName>
        <fullName evidence="3">FAD binding domain-containing protein</fullName>
    </submittedName>
</protein>
<feature type="compositionally biased region" description="Gly residues" evidence="1">
    <location>
        <begin position="399"/>
        <end position="408"/>
    </location>
</feature>
<dbReference type="SUPFAM" id="SSF51905">
    <property type="entry name" value="FAD/NAD(P)-binding domain"/>
    <property type="match status" value="1"/>
</dbReference>
<dbReference type="InterPro" id="IPR002938">
    <property type="entry name" value="FAD-bd"/>
</dbReference>
<dbReference type="SUPFAM" id="SSF54373">
    <property type="entry name" value="FAD-linked reductases, C-terminal domain"/>
    <property type="match status" value="1"/>
</dbReference>
<evidence type="ECO:0000313" key="4">
    <source>
        <dbReference type="Proteomes" id="UP001500016"/>
    </source>
</evidence>
<dbReference type="Pfam" id="PF01494">
    <property type="entry name" value="FAD_binding_3"/>
    <property type="match status" value="2"/>
</dbReference>
<evidence type="ECO:0000256" key="1">
    <source>
        <dbReference type="SAM" id="MobiDB-lite"/>
    </source>
</evidence>
<proteinExistence type="predicted"/>
<dbReference type="PANTHER" id="PTHR47469:SF2">
    <property type="entry name" value="OS06G0597600 PROTEIN"/>
    <property type="match status" value="1"/>
</dbReference>
<keyword evidence="4" id="KW-1185">Reference proteome</keyword>
<sequence length="408" mass="43690">MVLNVAVVGGSVAGCAAALAVSRGGGAQVTVLERAAGELRSRGVGVSLHDDRYAELEAAGYVDAAMPWAELNRRIWTVRDGDSPEGRAIATHPFPFRAYGWGSLWNELRRRVPDEVDYRTGAEVAAVEPDADGVTLRFRDDGGDGGDGRTERFDAVIGADGYRSVVRNTMFPELSPDYSGYLAWRGSSPGEGPGTDARIVVFPGGHCMIYRIPGPDGEHRVNWVLYTVPPPLDGTQPDLRTPTSLPPGRLTEDLTEHLRALVAEHFPPVWAECVLSTPAEDTLVQPIYDMEVPHYATGRLLLVGDAATVARPHTGGGSVKALQDACSLEAAWRAGGGDLAEVLAAYDADRTSVGATMVALGRRLGRAQVEETPDWAAMSEPDLEAWWQRQHQGDARSSGFGGQALGRP</sequence>
<organism evidence="3 4">
    <name type="scientific">Streptomyces albiaxialis</name>
    <dbReference type="NCBI Taxonomy" id="329523"/>
    <lineage>
        <taxon>Bacteria</taxon>
        <taxon>Bacillati</taxon>
        <taxon>Actinomycetota</taxon>
        <taxon>Actinomycetes</taxon>
        <taxon>Kitasatosporales</taxon>
        <taxon>Streptomycetaceae</taxon>
        <taxon>Streptomyces</taxon>
    </lineage>
</organism>
<evidence type="ECO:0000259" key="2">
    <source>
        <dbReference type="Pfam" id="PF01494"/>
    </source>
</evidence>
<reference evidence="3 4" key="1">
    <citation type="journal article" date="2019" name="Int. J. Syst. Evol. Microbiol.">
        <title>The Global Catalogue of Microorganisms (GCM) 10K type strain sequencing project: providing services to taxonomists for standard genome sequencing and annotation.</title>
        <authorList>
            <consortium name="The Broad Institute Genomics Platform"/>
            <consortium name="The Broad Institute Genome Sequencing Center for Infectious Disease"/>
            <person name="Wu L."/>
            <person name="Ma J."/>
        </authorList>
    </citation>
    <scope>NUCLEOTIDE SEQUENCE [LARGE SCALE GENOMIC DNA]</scope>
    <source>
        <strain evidence="3 4">JCM 15478</strain>
    </source>
</reference>
<dbReference type="RefSeq" id="WP_344531590.1">
    <property type="nucleotide sequence ID" value="NZ_BAAAPE010000013.1"/>
</dbReference>
<dbReference type="EMBL" id="BAAAPE010000013">
    <property type="protein sequence ID" value="GAA2087624.1"/>
    <property type="molecule type" value="Genomic_DNA"/>
</dbReference>
<dbReference type="PANTHER" id="PTHR47469">
    <property type="entry name" value="MONOOXYGENASE-LIKE"/>
    <property type="match status" value="1"/>
</dbReference>
<dbReference type="Gene3D" id="3.30.9.30">
    <property type="match status" value="1"/>
</dbReference>
<accession>A0ABN2WB38</accession>
<name>A0ABN2WB38_9ACTN</name>
<dbReference type="PRINTS" id="PR00420">
    <property type="entry name" value="RNGMNOXGNASE"/>
</dbReference>
<dbReference type="Proteomes" id="UP001500016">
    <property type="component" value="Unassembled WGS sequence"/>
</dbReference>
<evidence type="ECO:0000313" key="3">
    <source>
        <dbReference type="EMBL" id="GAA2087624.1"/>
    </source>
</evidence>